<feature type="region of interest" description="Disordered" evidence="1">
    <location>
        <begin position="174"/>
        <end position="248"/>
    </location>
</feature>
<evidence type="ECO:0000313" key="3">
    <source>
        <dbReference type="WBParaSite" id="L893_g1433.t1"/>
    </source>
</evidence>
<dbReference type="AlphaFoldDB" id="A0A1I7YAK2"/>
<sequence length="248" mass="26548">MGDGAAGGRARRVRPSAIDVSPKSATPESPAARFSVDVRDYGNARGSAVAVFVCAPGERRQPTAPTPITLSSSHLSSAFLRPEASWNAPTCARTVAVDLGGQLGRKNDLSVGLGRRAKWLLNARQLLVESGGAKLIIIWPLRIVLASLLRITVFLFGAMMRIFWGGGGSEEGPMALRRCGDSDGESEPTGEDDDGNDVLLGGSSGTSRRRHRSTASRNRTKKRHYMRLGGRRTQTGTARPTIQAKQNQ</sequence>
<accession>A0A1I7YAK2</accession>
<keyword evidence="2" id="KW-1185">Reference proteome</keyword>
<protein>
    <submittedName>
        <fullName evidence="3">Uncharacterized protein</fullName>
    </submittedName>
</protein>
<feature type="region of interest" description="Disordered" evidence="1">
    <location>
        <begin position="1"/>
        <end position="31"/>
    </location>
</feature>
<dbReference type="Proteomes" id="UP000095287">
    <property type="component" value="Unplaced"/>
</dbReference>
<reference evidence="3" key="1">
    <citation type="submission" date="2016-11" db="UniProtKB">
        <authorList>
            <consortium name="WormBaseParasite"/>
        </authorList>
    </citation>
    <scope>IDENTIFICATION</scope>
</reference>
<dbReference type="WBParaSite" id="L893_g1433.t1">
    <property type="protein sequence ID" value="L893_g1433.t1"/>
    <property type="gene ID" value="L893_g1433"/>
</dbReference>
<organism evidence="2 3">
    <name type="scientific">Steinernema glaseri</name>
    <dbReference type="NCBI Taxonomy" id="37863"/>
    <lineage>
        <taxon>Eukaryota</taxon>
        <taxon>Metazoa</taxon>
        <taxon>Ecdysozoa</taxon>
        <taxon>Nematoda</taxon>
        <taxon>Chromadorea</taxon>
        <taxon>Rhabditida</taxon>
        <taxon>Tylenchina</taxon>
        <taxon>Panagrolaimomorpha</taxon>
        <taxon>Strongyloidoidea</taxon>
        <taxon>Steinernematidae</taxon>
        <taxon>Steinernema</taxon>
    </lineage>
</organism>
<evidence type="ECO:0000256" key="1">
    <source>
        <dbReference type="SAM" id="MobiDB-lite"/>
    </source>
</evidence>
<feature type="compositionally biased region" description="Acidic residues" evidence="1">
    <location>
        <begin position="182"/>
        <end position="196"/>
    </location>
</feature>
<evidence type="ECO:0000313" key="2">
    <source>
        <dbReference type="Proteomes" id="UP000095287"/>
    </source>
</evidence>
<feature type="compositionally biased region" description="Polar residues" evidence="1">
    <location>
        <begin position="232"/>
        <end position="248"/>
    </location>
</feature>
<feature type="compositionally biased region" description="Basic residues" evidence="1">
    <location>
        <begin position="207"/>
        <end position="230"/>
    </location>
</feature>
<name>A0A1I7YAK2_9BILA</name>
<proteinExistence type="predicted"/>